<sequence>MLATEVPFTLPRGVLDSSGALHRDGVMRLATARDEIEPLRDPAVRANGAYLSVLLLARTVVRVGGIEPVTPEILENMFAVDFDHLQRLYERLNASGEVVGTVTCPGCGDAFDVDLSAIEDGGLGG</sequence>
<accession>A0A2T4UGA8</accession>
<proteinExistence type="predicted"/>
<reference evidence="1 2" key="1">
    <citation type="submission" date="2018-03" db="EMBL/GenBank/DDBJ databases">
        <title>Aquarubrobacter algicola gen. nov., sp. nov., a novel actinobacterium isolated from shallow eutrophic lake during the end of cyanobacterial harmful algal blooms.</title>
        <authorList>
            <person name="Chun S.J."/>
        </authorList>
    </citation>
    <scope>NUCLEOTIDE SEQUENCE [LARGE SCALE GENOMIC DNA]</scope>
    <source>
        <strain evidence="1 2">Seoho-28</strain>
    </source>
</reference>
<keyword evidence="2" id="KW-1185">Reference proteome</keyword>
<dbReference type="Proteomes" id="UP000240739">
    <property type="component" value="Unassembled WGS sequence"/>
</dbReference>
<evidence type="ECO:0008006" key="3">
    <source>
        <dbReference type="Google" id="ProtNLM"/>
    </source>
</evidence>
<dbReference type="AlphaFoldDB" id="A0A2T4UGA8"/>
<dbReference type="OrthoDB" id="9802230at2"/>
<evidence type="ECO:0000313" key="1">
    <source>
        <dbReference type="EMBL" id="PTL58293.1"/>
    </source>
</evidence>
<gene>
    <name evidence="1" type="ORF">C7Y72_00835</name>
</gene>
<comment type="caution">
    <text evidence="1">The sequence shown here is derived from an EMBL/GenBank/DDBJ whole genome shotgun (WGS) entry which is preliminary data.</text>
</comment>
<dbReference type="EMBL" id="PYYB01000001">
    <property type="protein sequence ID" value="PTL58293.1"/>
    <property type="molecule type" value="Genomic_DNA"/>
</dbReference>
<evidence type="ECO:0000313" key="2">
    <source>
        <dbReference type="Proteomes" id="UP000240739"/>
    </source>
</evidence>
<protein>
    <recommendedName>
        <fullName evidence="3">Phage tail assembly protein</fullName>
    </recommendedName>
</protein>
<organism evidence="1 2">
    <name type="scientific">Paraconexibacter algicola</name>
    <dbReference type="NCBI Taxonomy" id="2133960"/>
    <lineage>
        <taxon>Bacteria</taxon>
        <taxon>Bacillati</taxon>
        <taxon>Actinomycetota</taxon>
        <taxon>Thermoleophilia</taxon>
        <taxon>Solirubrobacterales</taxon>
        <taxon>Paraconexibacteraceae</taxon>
        <taxon>Paraconexibacter</taxon>
    </lineage>
</organism>
<dbReference type="RefSeq" id="WP_107566731.1">
    <property type="nucleotide sequence ID" value="NZ_PYYB01000001.1"/>
</dbReference>
<name>A0A2T4UGA8_9ACTN</name>